<keyword evidence="2" id="KW-0479">Metal-binding</keyword>
<evidence type="ECO:0000256" key="2">
    <source>
        <dbReference type="ARBA" id="ARBA00022723"/>
    </source>
</evidence>
<comment type="cofactor">
    <cofactor evidence="1">
        <name>Zn(2+)</name>
        <dbReference type="ChEBI" id="CHEBI:29105"/>
    </cofactor>
</comment>
<reference evidence="6 7" key="1">
    <citation type="submission" date="2019-06" db="EMBL/GenBank/DDBJ databases">
        <title>Sequencing the genomes of 1000 actinobacteria strains.</title>
        <authorList>
            <person name="Klenk H.-P."/>
        </authorList>
    </citation>
    <scope>NUCLEOTIDE SEQUENCE [LARGE SCALE GENOMIC DNA]</scope>
    <source>
        <strain evidence="6 7">DSM 20169</strain>
    </source>
</reference>
<dbReference type="PANTHER" id="PTHR35005:SF1">
    <property type="entry name" value="2-AMINO-5-FORMYLAMINO-6-RIBOSYLAMINOPYRIMIDIN-4(3H)-ONE 5'-MONOPHOSPHATE DEFORMYLASE"/>
    <property type="match status" value="1"/>
</dbReference>
<dbReference type="GO" id="GO:0046872">
    <property type="term" value="F:metal ion binding"/>
    <property type="evidence" value="ECO:0007669"/>
    <property type="project" value="UniProtKB-KW"/>
</dbReference>
<keyword evidence="3 6" id="KW-0378">Hydrolase</keyword>
<comment type="caution">
    <text evidence="6">The sequence shown here is derived from an EMBL/GenBank/DDBJ whole genome shotgun (WGS) entry which is preliminary data.</text>
</comment>
<dbReference type="InterPro" id="IPR003785">
    <property type="entry name" value="Creatininase/forma_Hydrolase"/>
</dbReference>
<dbReference type="PANTHER" id="PTHR35005">
    <property type="entry name" value="3-DEHYDRO-SCYLLO-INOSOSE HYDROLASE"/>
    <property type="match status" value="1"/>
</dbReference>
<sequence>MTALSTLTTVEAASALARASVAIIPIGATEQHGPHLDLRTDIAIATELARRLDQSLGERSILCPPLAYGLSEHHLGFAGTLTLRPATLLAFLRDVCESLVANGITKVVVVNGHGGNTDATRLAAREIGRDLGCSVAHLMWGQLIGDLTPAYFEPGHRYHHACEIETSLALECDPSLVHTDALTGPAEIAPLDGFTDSPGGRVDLPQPFSRWSANGALGDPRRASPEIGKTLVDAFLDRAVAFTEQFIDDPAKEPAP</sequence>
<dbReference type="Proteomes" id="UP000317209">
    <property type="component" value="Unassembled WGS sequence"/>
</dbReference>
<gene>
    <name evidence="6" type="ORF">FB560_0315</name>
</gene>
<dbReference type="InterPro" id="IPR024087">
    <property type="entry name" value="Creatininase-like_sf"/>
</dbReference>
<protein>
    <submittedName>
        <fullName evidence="6">Creatinine amidohydrolase</fullName>
    </submittedName>
</protein>
<evidence type="ECO:0000256" key="3">
    <source>
        <dbReference type="ARBA" id="ARBA00022801"/>
    </source>
</evidence>
<evidence type="ECO:0000256" key="1">
    <source>
        <dbReference type="ARBA" id="ARBA00001947"/>
    </source>
</evidence>
<dbReference type="EMBL" id="VFOX01000001">
    <property type="protein sequence ID" value="TQL84723.1"/>
    <property type="molecule type" value="Genomic_DNA"/>
</dbReference>
<dbReference type="GO" id="GO:0009231">
    <property type="term" value="P:riboflavin biosynthetic process"/>
    <property type="evidence" value="ECO:0007669"/>
    <property type="project" value="TreeGrafter"/>
</dbReference>
<dbReference type="SUPFAM" id="SSF102215">
    <property type="entry name" value="Creatininase"/>
    <property type="match status" value="1"/>
</dbReference>
<keyword evidence="7" id="KW-1185">Reference proteome</keyword>
<comment type="similarity">
    <text evidence="5">Belongs to the creatininase superfamily.</text>
</comment>
<dbReference type="GO" id="GO:0016811">
    <property type="term" value="F:hydrolase activity, acting on carbon-nitrogen (but not peptide) bonds, in linear amides"/>
    <property type="evidence" value="ECO:0007669"/>
    <property type="project" value="TreeGrafter"/>
</dbReference>
<organism evidence="6 7">
    <name type="scientific">Microbacterium saperdae</name>
    <dbReference type="NCBI Taxonomy" id="69368"/>
    <lineage>
        <taxon>Bacteria</taxon>
        <taxon>Bacillati</taxon>
        <taxon>Actinomycetota</taxon>
        <taxon>Actinomycetes</taxon>
        <taxon>Micrococcales</taxon>
        <taxon>Microbacteriaceae</taxon>
        <taxon>Microbacterium</taxon>
    </lineage>
</organism>
<dbReference type="Pfam" id="PF02633">
    <property type="entry name" value="Creatininase"/>
    <property type="match status" value="1"/>
</dbReference>
<name>A0A543BIZ2_9MICO</name>
<dbReference type="RefSeq" id="WP_170198013.1">
    <property type="nucleotide sequence ID" value="NZ_VFOX01000001.1"/>
</dbReference>
<evidence type="ECO:0000313" key="7">
    <source>
        <dbReference type="Proteomes" id="UP000317209"/>
    </source>
</evidence>
<evidence type="ECO:0000313" key="6">
    <source>
        <dbReference type="EMBL" id="TQL84723.1"/>
    </source>
</evidence>
<evidence type="ECO:0000256" key="4">
    <source>
        <dbReference type="ARBA" id="ARBA00022833"/>
    </source>
</evidence>
<keyword evidence="4" id="KW-0862">Zinc</keyword>
<evidence type="ECO:0000256" key="5">
    <source>
        <dbReference type="ARBA" id="ARBA00024029"/>
    </source>
</evidence>
<proteinExistence type="inferred from homology"/>
<dbReference type="AlphaFoldDB" id="A0A543BIZ2"/>
<accession>A0A543BIZ2</accession>
<dbReference type="Gene3D" id="3.40.50.10310">
    <property type="entry name" value="Creatininase"/>
    <property type="match status" value="1"/>
</dbReference>